<reference evidence="2" key="1">
    <citation type="journal article" date="2019" name="bioRxiv">
        <title>Genomics, evolutionary history and diagnostics of the Alternaria alternata species group including apple and Asian pear pathotypes.</title>
        <authorList>
            <person name="Armitage A.D."/>
            <person name="Cockerton H.M."/>
            <person name="Sreenivasaprasad S."/>
            <person name="Woodhall J.W."/>
            <person name="Lane C.R."/>
            <person name="Harrison R.J."/>
            <person name="Clarkson J.P."/>
        </authorList>
    </citation>
    <scope>NUCLEOTIDE SEQUENCE [LARGE SCALE GENOMIC DNA]</scope>
    <source>
        <strain evidence="2">FERA 1177</strain>
    </source>
</reference>
<dbReference type="AlphaFoldDB" id="A0A4V1WQ55"/>
<proteinExistence type="predicted"/>
<comment type="caution">
    <text evidence="1">The sequence shown here is derived from an EMBL/GenBank/DDBJ whole genome shotgun (WGS) entry which is preliminary data.</text>
</comment>
<evidence type="ECO:0000313" key="1">
    <source>
        <dbReference type="EMBL" id="RYN67300.1"/>
    </source>
</evidence>
<organism evidence="1 2">
    <name type="scientific">Alternaria alternata</name>
    <name type="common">Alternaria rot fungus</name>
    <name type="synonym">Torula alternata</name>
    <dbReference type="NCBI Taxonomy" id="5599"/>
    <lineage>
        <taxon>Eukaryota</taxon>
        <taxon>Fungi</taxon>
        <taxon>Dikarya</taxon>
        <taxon>Ascomycota</taxon>
        <taxon>Pezizomycotina</taxon>
        <taxon>Dothideomycetes</taxon>
        <taxon>Pleosporomycetidae</taxon>
        <taxon>Pleosporales</taxon>
        <taxon>Pleosporineae</taxon>
        <taxon>Pleosporaceae</taxon>
        <taxon>Alternaria</taxon>
        <taxon>Alternaria sect. Alternaria</taxon>
        <taxon>Alternaria alternata complex</taxon>
    </lineage>
</organism>
<protein>
    <submittedName>
        <fullName evidence="1">Uncharacterized protein</fullName>
    </submittedName>
</protein>
<evidence type="ECO:0000313" key="2">
    <source>
        <dbReference type="Proteomes" id="UP000291422"/>
    </source>
</evidence>
<dbReference type="Proteomes" id="UP000291422">
    <property type="component" value="Unassembled WGS sequence"/>
</dbReference>
<sequence>MIAELAARLRHLADGISTDCIEDTREESRNALRTAAMELEQGVVKRHSQDDSYVLVLVDAHSHPFNDEILYRSTDLSYPALDRDNPFNIKKRLYESIRKHLIDISSTASPHTNTQGHSIQVSSVATLGNFRIVVRVYADTTKIKNDLLCPLQQFAAQFSSVDCGFDLVRVRTEAIVELKVVGE</sequence>
<accession>A0A4V1WQ55</accession>
<dbReference type="EMBL" id="PDXD01000055">
    <property type="protein sequence ID" value="RYN67300.1"/>
    <property type="molecule type" value="Genomic_DNA"/>
</dbReference>
<dbReference type="VEuPathDB" id="FungiDB:CC77DRAFT_1069910"/>
<gene>
    <name evidence="1" type="ORF">AA0117_g11666</name>
</gene>
<name>A0A4V1WQ55_ALTAL</name>